<protein>
    <submittedName>
        <fullName evidence="3">Putative membrane protein</fullName>
    </submittedName>
</protein>
<evidence type="ECO:0000313" key="3">
    <source>
        <dbReference type="EMBL" id="JAV03286.1"/>
    </source>
</evidence>
<organism evidence="3">
    <name type="scientific">Nyssomyia neivai</name>
    <dbReference type="NCBI Taxonomy" id="330878"/>
    <lineage>
        <taxon>Eukaryota</taxon>
        <taxon>Metazoa</taxon>
        <taxon>Ecdysozoa</taxon>
        <taxon>Arthropoda</taxon>
        <taxon>Hexapoda</taxon>
        <taxon>Insecta</taxon>
        <taxon>Pterygota</taxon>
        <taxon>Neoptera</taxon>
        <taxon>Endopterygota</taxon>
        <taxon>Diptera</taxon>
        <taxon>Nematocera</taxon>
        <taxon>Psychodoidea</taxon>
        <taxon>Psychodidae</taxon>
        <taxon>Nyssomyia</taxon>
    </lineage>
</organism>
<keyword evidence="1" id="KW-1133">Transmembrane helix</keyword>
<dbReference type="AlphaFoldDB" id="A0A1L8D9Y4"/>
<evidence type="ECO:0000259" key="2">
    <source>
        <dbReference type="Pfam" id="PF10181"/>
    </source>
</evidence>
<proteinExistence type="predicted"/>
<sequence>MKNVQKNFRDIHGKELRVEINSFSVNTISICVENTESLGKRRKFLQVAGLTGCLYAALVFMGNPFGIILGHILMLSLTLLPLYLHTKVVESAHAIQDIIINEVIHRQRVIFVLQLLLEGSTDVQVLSLFEFTKPNLPCLEFIYKTLHDRWKIS</sequence>
<feature type="domain" description="Phosphatidylinositol N-acetylglucosaminyltransferase subunit H conserved" evidence="2">
    <location>
        <begin position="93"/>
        <end position="129"/>
    </location>
</feature>
<accession>A0A1L8D9Y4</accession>
<dbReference type="InterPro" id="IPR019328">
    <property type="entry name" value="PIGH-H_dom"/>
</dbReference>
<dbReference type="Pfam" id="PF10181">
    <property type="entry name" value="PIG-H"/>
    <property type="match status" value="1"/>
</dbReference>
<name>A0A1L8D9Y4_9DIPT</name>
<keyword evidence="1" id="KW-0812">Transmembrane</keyword>
<dbReference type="EMBL" id="GFDF01010798">
    <property type="protein sequence ID" value="JAV03286.1"/>
    <property type="molecule type" value="Transcribed_RNA"/>
</dbReference>
<evidence type="ECO:0000256" key="1">
    <source>
        <dbReference type="SAM" id="Phobius"/>
    </source>
</evidence>
<reference evidence="3" key="1">
    <citation type="submission" date="2016-12" db="EMBL/GenBank/DDBJ databases">
        <title>An insight into the sialome and mialome of the sand fly, Nyssomyia neivai.</title>
        <authorList>
            <person name="Sebastian V."/>
            <person name="Goulart T.M."/>
            <person name="Oliveira W."/>
            <person name="Calvo E."/>
            <person name="Oliveira L.F."/>
            <person name="Pinto M.C."/>
            <person name="Rosselino A.M."/>
            <person name="Ribeiro J.M."/>
        </authorList>
    </citation>
    <scope>NUCLEOTIDE SEQUENCE</scope>
</reference>
<keyword evidence="1" id="KW-0472">Membrane</keyword>
<feature type="transmembrane region" description="Helical" evidence="1">
    <location>
        <begin position="44"/>
        <end position="61"/>
    </location>
</feature>